<organism evidence="1 2">
    <name type="scientific">Kroppenstedtia pulmonis</name>
    <dbReference type="NCBI Taxonomy" id="1380685"/>
    <lineage>
        <taxon>Bacteria</taxon>
        <taxon>Bacillati</taxon>
        <taxon>Bacillota</taxon>
        <taxon>Bacilli</taxon>
        <taxon>Bacillales</taxon>
        <taxon>Thermoactinomycetaceae</taxon>
        <taxon>Kroppenstedtia</taxon>
    </lineage>
</organism>
<sequence length="46" mass="5808">MEKWVQLLTATVSLLRLLMDLPDLLIKWRKRWVQRRRRRCVKDEEE</sequence>
<dbReference type="RefSeq" id="WP_173218983.1">
    <property type="nucleotide sequence ID" value="NZ_CP048104.1"/>
</dbReference>
<keyword evidence="2" id="KW-1185">Reference proteome</keyword>
<proteinExistence type="predicted"/>
<dbReference type="EMBL" id="CP048104">
    <property type="protein sequence ID" value="QKG83031.1"/>
    <property type="molecule type" value="Genomic_DNA"/>
</dbReference>
<dbReference type="KEGG" id="kpul:GXN76_00150"/>
<dbReference type="AlphaFoldDB" id="A0A7D4BN44"/>
<accession>A0A7D4BN44</accession>
<evidence type="ECO:0000313" key="2">
    <source>
        <dbReference type="Proteomes" id="UP000503088"/>
    </source>
</evidence>
<protein>
    <submittedName>
        <fullName evidence="1">Uncharacterized protein</fullName>
    </submittedName>
</protein>
<gene>
    <name evidence="1" type="ORF">GXN76_00150</name>
</gene>
<reference evidence="1 2" key="1">
    <citation type="submission" date="2020-01" db="EMBL/GenBank/DDBJ databases">
        <authorList>
            <person name="Gulvik C.A."/>
            <person name="Batra D.G."/>
        </authorList>
    </citation>
    <scope>NUCLEOTIDE SEQUENCE [LARGE SCALE GENOMIC DNA]</scope>
    <source>
        <strain evidence="1 2">W9323</strain>
    </source>
</reference>
<evidence type="ECO:0000313" key="1">
    <source>
        <dbReference type="EMBL" id="QKG83031.1"/>
    </source>
</evidence>
<dbReference type="Proteomes" id="UP000503088">
    <property type="component" value="Chromosome"/>
</dbReference>
<name>A0A7D4BN44_9BACL</name>